<dbReference type="NCBIfam" id="NF011430">
    <property type="entry name" value="PRK14861.1"/>
    <property type="match status" value="1"/>
</dbReference>
<keyword evidence="7 9" id="KW-0811">Translocation</keyword>
<comment type="similarity">
    <text evidence="9">Belongs to the TatA/E family.</text>
</comment>
<comment type="subunit">
    <text evidence="9">Forms a complex with TatC.</text>
</comment>
<keyword evidence="5 9" id="KW-0653">Protein transport</keyword>
<dbReference type="PANTHER" id="PTHR42982">
    <property type="entry name" value="SEC-INDEPENDENT PROTEIN TRANSLOCASE PROTEIN TATA"/>
    <property type="match status" value="1"/>
</dbReference>
<dbReference type="GO" id="GO:0043953">
    <property type="term" value="P:protein transport by the Tat complex"/>
    <property type="evidence" value="ECO:0007669"/>
    <property type="project" value="UniProtKB-UniRule"/>
</dbReference>
<feature type="compositionally biased region" description="Polar residues" evidence="10">
    <location>
        <begin position="53"/>
        <end position="64"/>
    </location>
</feature>
<comment type="subcellular location">
    <subcellularLocation>
        <location evidence="1 9">Cell membrane</location>
        <topology evidence="1 9">Single-pass membrane protein</topology>
    </subcellularLocation>
</comment>
<evidence type="ECO:0000256" key="10">
    <source>
        <dbReference type="SAM" id="MobiDB-lite"/>
    </source>
</evidence>
<evidence type="ECO:0000256" key="4">
    <source>
        <dbReference type="ARBA" id="ARBA00022692"/>
    </source>
</evidence>
<comment type="function">
    <text evidence="9">Part of the twin-arginine translocation (Tat) system that transports large folded proteins containing a characteristic twin-arginine motif in their signal peptide across membranes. TatA could form the protein-conducting channel of the Tat system.</text>
</comment>
<dbReference type="Pfam" id="PF02416">
    <property type="entry name" value="TatA_B_E"/>
    <property type="match status" value="1"/>
</dbReference>
<evidence type="ECO:0000256" key="8">
    <source>
        <dbReference type="ARBA" id="ARBA00023136"/>
    </source>
</evidence>
<evidence type="ECO:0000256" key="3">
    <source>
        <dbReference type="ARBA" id="ARBA00022475"/>
    </source>
</evidence>
<organism evidence="11 12">
    <name type="scientific">Paenibacillus larvae subsp. pulvifaciens</name>
    <dbReference type="NCBI Taxonomy" id="1477"/>
    <lineage>
        <taxon>Bacteria</taxon>
        <taxon>Bacillati</taxon>
        <taxon>Bacillota</taxon>
        <taxon>Bacilli</taxon>
        <taxon>Bacillales</taxon>
        <taxon>Paenibacillaceae</taxon>
        <taxon>Paenibacillus</taxon>
    </lineage>
</organism>
<dbReference type="Proteomes" id="UP000192727">
    <property type="component" value="Chromosome"/>
</dbReference>
<accession>A0A1V0UUL9</accession>
<feature type="region of interest" description="Disordered" evidence="10">
    <location>
        <begin position="41"/>
        <end position="87"/>
    </location>
</feature>
<dbReference type="AlphaFoldDB" id="A0A1V0UUL9"/>
<keyword evidence="4 9" id="KW-0812">Transmembrane</keyword>
<dbReference type="PANTHER" id="PTHR42982:SF1">
    <property type="entry name" value="SEC-INDEPENDENT PROTEIN TRANSLOCASE PROTEIN TATA"/>
    <property type="match status" value="1"/>
</dbReference>
<keyword evidence="3 9" id="KW-1003">Cell membrane</keyword>
<dbReference type="HAMAP" id="MF_00236">
    <property type="entry name" value="TatA_E"/>
    <property type="match status" value="1"/>
</dbReference>
<dbReference type="EMBL" id="CP020557">
    <property type="protein sequence ID" value="ARF68668.1"/>
    <property type="molecule type" value="Genomic_DNA"/>
</dbReference>
<dbReference type="GO" id="GO:0008320">
    <property type="term" value="F:protein transmembrane transporter activity"/>
    <property type="evidence" value="ECO:0007669"/>
    <property type="project" value="UniProtKB-UniRule"/>
</dbReference>
<evidence type="ECO:0000256" key="1">
    <source>
        <dbReference type="ARBA" id="ARBA00004162"/>
    </source>
</evidence>
<keyword evidence="2 9" id="KW-0813">Transport</keyword>
<evidence type="ECO:0000256" key="5">
    <source>
        <dbReference type="ARBA" id="ARBA00022927"/>
    </source>
</evidence>
<evidence type="ECO:0000256" key="7">
    <source>
        <dbReference type="ARBA" id="ARBA00023010"/>
    </source>
</evidence>
<protein>
    <recommendedName>
        <fullName evidence="9">Sec-independent protein translocase protein TatA</fullName>
    </recommendedName>
</protein>
<evidence type="ECO:0000256" key="6">
    <source>
        <dbReference type="ARBA" id="ARBA00022989"/>
    </source>
</evidence>
<dbReference type="Gene3D" id="1.20.5.3310">
    <property type="match status" value="1"/>
</dbReference>
<dbReference type="NCBIfam" id="TIGR01411">
    <property type="entry name" value="tatAE"/>
    <property type="match status" value="1"/>
</dbReference>
<keyword evidence="8 9" id="KW-0472">Membrane</keyword>
<evidence type="ECO:0000313" key="11">
    <source>
        <dbReference type="EMBL" id="ARF68668.1"/>
    </source>
</evidence>
<evidence type="ECO:0000313" key="12">
    <source>
        <dbReference type="Proteomes" id="UP000192727"/>
    </source>
</evidence>
<proteinExistence type="inferred from homology"/>
<dbReference type="GO" id="GO:0033281">
    <property type="term" value="C:TAT protein transport complex"/>
    <property type="evidence" value="ECO:0007669"/>
    <property type="project" value="UniProtKB-UniRule"/>
</dbReference>
<name>A0A1V0UUL9_9BACL</name>
<keyword evidence="6 9" id="KW-1133">Transmembrane helix</keyword>
<evidence type="ECO:0000256" key="9">
    <source>
        <dbReference type="HAMAP-Rule" id="MF_00236"/>
    </source>
</evidence>
<reference evidence="11 12" key="1">
    <citation type="submission" date="2017-03" db="EMBL/GenBank/DDBJ databases">
        <title>Paenibacillus larvae genome sequencing.</title>
        <authorList>
            <person name="Dingman D.W."/>
        </authorList>
    </citation>
    <scope>NUCLEOTIDE SEQUENCE [LARGE SCALE GENOMIC DNA]</scope>
    <source>
        <strain evidence="11 12">SAG 10367</strain>
    </source>
</reference>
<evidence type="ECO:0000256" key="2">
    <source>
        <dbReference type="ARBA" id="ARBA00022448"/>
    </source>
</evidence>
<sequence length="87" mass="9407">MNIGFSEVILLIIVGLLLFGPKKLPELGRAFGKTLKEFKDATRGLVDDPNTGPKDTSAISPSQKNEGESESVENPAEKPADTRRLPD</sequence>
<feature type="compositionally biased region" description="Basic and acidic residues" evidence="10">
    <location>
        <begin position="75"/>
        <end position="87"/>
    </location>
</feature>
<dbReference type="InterPro" id="IPR006312">
    <property type="entry name" value="TatA/E"/>
</dbReference>
<dbReference type="InterPro" id="IPR003369">
    <property type="entry name" value="TatA/B/E"/>
</dbReference>
<gene>
    <name evidence="9" type="primary">tatA</name>
    <name evidence="11" type="ORF">B7C51_13960</name>
</gene>